<keyword evidence="3" id="KW-1185">Reference proteome</keyword>
<accession>A0AAD7FRT6</accession>
<keyword evidence="1" id="KW-0175">Coiled coil</keyword>
<evidence type="ECO:0000313" key="2">
    <source>
        <dbReference type="EMBL" id="KAJ7639374.1"/>
    </source>
</evidence>
<dbReference type="AlphaFoldDB" id="A0AAD7FRT6"/>
<evidence type="ECO:0000313" key="3">
    <source>
        <dbReference type="Proteomes" id="UP001221142"/>
    </source>
</evidence>
<comment type="caution">
    <text evidence="2">The sequence shown here is derived from an EMBL/GenBank/DDBJ whole genome shotgun (WGS) entry which is preliminary data.</text>
</comment>
<name>A0AAD7FRT6_9AGAR</name>
<feature type="coiled-coil region" evidence="1">
    <location>
        <begin position="75"/>
        <end position="105"/>
    </location>
</feature>
<proteinExistence type="predicted"/>
<dbReference type="Proteomes" id="UP001221142">
    <property type="component" value="Unassembled WGS sequence"/>
</dbReference>
<gene>
    <name evidence="2" type="ORF">FB45DRAFT_905437</name>
</gene>
<sequence length="268" mass="30330">MIMKKLPKIPALRPNVLILSRRLHPSAVARDQAPVSRERLLTIPEALAMRHDLLEIINQQGQRFDRLSVDYKQSVEDYKQSMEDYKQSMEELREMTRSNDKIIQQNTDLRMEMARRKSELHLRAVLELICDGFQNHIDALPRKKKIPIKGKGKQGMINAIVDGRFDQTAGPDPLLFTDMLSLVIQSLYDNGIGLPERVTQASSGIYAHLSSIVHQGVSGMVEIDHRKHNTEQIAAILAIILFAKRFPITGVDIAFTNGQDLKTTLSSL</sequence>
<dbReference type="EMBL" id="JARKIF010000005">
    <property type="protein sequence ID" value="KAJ7639374.1"/>
    <property type="molecule type" value="Genomic_DNA"/>
</dbReference>
<protein>
    <submittedName>
        <fullName evidence="2">Uncharacterized protein</fullName>
    </submittedName>
</protein>
<reference evidence="2" key="1">
    <citation type="submission" date="2023-03" db="EMBL/GenBank/DDBJ databases">
        <title>Massive genome expansion in bonnet fungi (Mycena s.s.) driven by repeated elements and novel gene families across ecological guilds.</title>
        <authorList>
            <consortium name="Lawrence Berkeley National Laboratory"/>
            <person name="Harder C.B."/>
            <person name="Miyauchi S."/>
            <person name="Viragh M."/>
            <person name="Kuo A."/>
            <person name="Thoen E."/>
            <person name="Andreopoulos B."/>
            <person name="Lu D."/>
            <person name="Skrede I."/>
            <person name="Drula E."/>
            <person name="Henrissat B."/>
            <person name="Morin E."/>
            <person name="Kohler A."/>
            <person name="Barry K."/>
            <person name="LaButti K."/>
            <person name="Morin E."/>
            <person name="Salamov A."/>
            <person name="Lipzen A."/>
            <person name="Mereny Z."/>
            <person name="Hegedus B."/>
            <person name="Baldrian P."/>
            <person name="Stursova M."/>
            <person name="Weitz H."/>
            <person name="Taylor A."/>
            <person name="Grigoriev I.V."/>
            <person name="Nagy L.G."/>
            <person name="Martin F."/>
            <person name="Kauserud H."/>
        </authorList>
    </citation>
    <scope>NUCLEOTIDE SEQUENCE</scope>
    <source>
        <strain evidence="2">9284</strain>
    </source>
</reference>
<evidence type="ECO:0000256" key="1">
    <source>
        <dbReference type="SAM" id="Coils"/>
    </source>
</evidence>
<organism evidence="2 3">
    <name type="scientific">Roridomyces roridus</name>
    <dbReference type="NCBI Taxonomy" id="1738132"/>
    <lineage>
        <taxon>Eukaryota</taxon>
        <taxon>Fungi</taxon>
        <taxon>Dikarya</taxon>
        <taxon>Basidiomycota</taxon>
        <taxon>Agaricomycotina</taxon>
        <taxon>Agaricomycetes</taxon>
        <taxon>Agaricomycetidae</taxon>
        <taxon>Agaricales</taxon>
        <taxon>Marasmiineae</taxon>
        <taxon>Mycenaceae</taxon>
        <taxon>Roridomyces</taxon>
    </lineage>
</organism>